<dbReference type="Proteomes" id="UP000564644">
    <property type="component" value="Unassembled WGS sequence"/>
</dbReference>
<dbReference type="SUPFAM" id="SSF55729">
    <property type="entry name" value="Acyl-CoA N-acyltransferases (Nat)"/>
    <property type="match status" value="1"/>
</dbReference>
<evidence type="ECO:0000313" key="3">
    <source>
        <dbReference type="EMBL" id="MBB6733526.1"/>
    </source>
</evidence>
<feature type="domain" description="N-acetyltransferase" evidence="2">
    <location>
        <begin position="3"/>
        <end position="149"/>
    </location>
</feature>
<keyword evidence="4" id="KW-1185">Reference proteome</keyword>
<evidence type="ECO:0000259" key="2">
    <source>
        <dbReference type="PROSITE" id="PS51186"/>
    </source>
</evidence>
<reference evidence="3 4" key="1">
    <citation type="submission" date="2020-08" db="EMBL/GenBank/DDBJ databases">
        <title>Cohnella phylogeny.</title>
        <authorList>
            <person name="Dunlap C."/>
        </authorList>
    </citation>
    <scope>NUCLEOTIDE SEQUENCE [LARGE SCALE GENOMIC DNA]</scope>
    <source>
        <strain evidence="3 4">CBP 2801</strain>
    </source>
</reference>
<protein>
    <recommendedName>
        <fullName evidence="2">N-acetyltransferase domain-containing protein</fullName>
    </recommendedName>
</protein>
<dbReference type="InterPro" id="IPR016181">
    <property type="entry name" value="Acyl_CoA_acyltransferase"/>
</dbReference>
<dbReference type="RefSeq" id="WP_185131184.1">
    <property type="nucleotide sequence ID" value="NZ_JACJVO010000027.1"/>
</dbReference>
<feature type="region of interest" description="Disordered" evidence="1">
    <location>
        <begin position="141"/>
        <end position="230"/>
    </location>
</feature>
<sequence>MSANVRLLTPEDWAKERFLLLRFVRRHLDRHFAETDWRRLVALRPDALAAPGTAVAVARTAGGMAAGVAYASGFGEDALVFAVHPALLSRGIGQALLGRLAAEWGRLSCRVAADNPAGLAACFAAGLVAVGLERGPAGKPALRLQYRPEPDPTGASGENGEDAAHPAPTTAESRDAATGVIIPAEARSAGNGSSFRGEPADGEDPVGAEPASSCSWAVRRIAASSVPNRR</sequence>
<dbReference type="InterPro" id="IPR000182">
    <property type="entry name" value="GNAT_dom"/>
</dbReference>
<dbReference type="EMBL" id="JACJVO010000027">
    <property type="protein sequence ID" value="MBB6733526.1"/>
    <property type="molecule type" value="Genomic_DNA"/>
</dbReference>
<dbReference type="GO" id="GO:0016747">
    <property type="term" value="F:acyltransferase activity, transferring groups other than amino-acyl groups"/>
    <property type="evidence" value="ECO:0007669"/>
    <property type="project" value="InterPro"/>
</dbReference>
<dbReference type="Gene3D" id="3.40.630.30">
    <property type="match status" value="1"/>
</dbReference>
<organism evidence="3 4">
    <name type="scientific">Cohnella zeiphila</name>
    <dbReference type="NCBI Taxonomy" id="2761120"/>
    <lineage>
        <taxon>Bacteria</taxon>
        <taxon>Bacillati</taxon>
        <taxon>Bacillota</taxon>
        <taxon>Bacilli</taxon>
        <taxon>Bacillales</taxon>
        <taxon>Paenibacillaceae</taxon>
        <taxon>Cohnella</taxon>
    </lineage>
</organism>
<dbReference type="AlphaFoldDB" id="A0A7X0SPB6"/>
<evidence type="ECO:0000313" key="4">
    <source>
        <dbReference type="Proteomes" id="UP000564644"/>
    </source>
</evidence>
<accession>A0A7X0SPB6</accession>
<gene>
    <name evidence="3" type="ORF">H7C18_21610</name>
</gene>
<comment type="caution">
    <text evidence="3">The sequence shown here is derived from an EMBL/GenBank/DDBJ whole genome shotgun (WGS) entry which is preliminary data.</text>
</comment>
<name>A0A7X0SPB6_9BACL</name>
<proteinExistence type="predicted"/>
<evidence type="ECO:0000256" key="1">
    <source>
        <dbReference type="SAM" id="MobiDB-lite"/>
    </source>
</evidence>
<dbReference type="PROSITE" id="PS51186">
    <property type="entry name" value="GNAT"/>
    <property type="match status" value="1"/>
</dbReference>